<dbReference type="AlphaFoldDB" id="A0A0A9GBZ4"/>
<protein>
    <submittedName>
        <fullName evidence="1">Actin-like protein arp6</fullName>
    </submittedName>
</protein>
<reference evidence="1" key="2">
    <citation type="journal article" date="2015" name="Data Brief">
        <title>Shoot transcriptome of the giant reed, Arundo donax.</title>
        <authorList>
            <person name="Barrero R.A."/>
            <person name="Guerrero F.D."/>
            <person name="Moolhuijzen P."/>
            <person name="Goolsby J.A."/>
            <person name="Tidwell J."/>
            <person name="Bellgard S.E."/>
            <person name="Bellgard M.I."/>
        </authorList>
    </citation>
    <scope>NUCLEOTIDE SEQUENCE</scope>
    <source>
        <tissue evidence="1">Shoot tissue taken approximately 20 cm above the soil surface</tissue>
    </source>
</reference>
<evidence type="ECO:0000313" key="1">
    <source>
        <dbReference type="EMBL" id="JAE18183.1"/>
    </source>
</evidence>
<accession>A0A0A9GBZ4</accession>
<sequence>MQASRLVYSIRMAVQVSQKPSCGSILRQISGAWLIWHLWLASQFNRL</sequence>
<organism evidence="1">
    <name type="scientific">Arundo donax</name>
    <name type="common">Giant reed</name>
    <name type="synonym">Donax arundinaceus</name>
    <dbReference type="NCBI Taxonomy" id="35708"/>
    <lineage>
        <taxon>Eukaryota</taxon>
        <taxon>Viridiplantae</taxon>
        <taxon>Streptophyta</taxon>
        <taxon>Embryophyta</taxon>
        <taxon>Tracheophyta</taxon>
        <taxon>Spermatophyta</taxon>
        <taxon>Magnoliopsida</taxon>
        <taxon>Liliopsida</taxon>
        <taxon>Poales</taxon>
        <taxon>Poaceae</taxon>
        <taxon>PACMAD clade</taxon>
        <taxon>Arundinoideae</taxon>
        <taxon>Arundineae</taxon>
        <taxon>Arundo</taxon>
    </lineage>
</organism>
<name>A0A0A9GBZ4_ARUDO</name>
<dbReference type="EMBL" id="GBRH01179713">
    <property type="protein sequence ID" value="JAE18183.1"/>
    <property type="molecule type" value="Transcribed_RNA"/>
</dbReference>
<reference evidence="1" key="1">
    <citation type="submission" date="2014-09" db="EMBL/GenBank/DDBJ databases">
        <authorList>
            <person name="Magalhaes I.L.F."/>
            <person name="Oliveira U."/>
            <person name="Santos F.R."/>
            <person name="Vidigal T.H.D.A."/>
            <person name="Brescovit A.D."/>
            <person name="Santos A.J."/>
        </authorList>
    </citation>
    <scope>NUCLEOTIDE SEQUENCE</scope>
    <source>
        <tissue evidence="1">Shoot tissue taken approximately 20 cm above the soil surface</tissue>
    </source>
</reference>
<proteinExistence type="predicted"/>